<evidence type="ECO:0000256" key="1">
    <source>
        <dbReference type="SAM" id="Phobius"/>
    </source>
</evidence>
<evidence type="ECO:0000313" key="3">
    <source>
        <dbReference type="Proteomes" id="UP000563820"/>
    </source>
</evidence>
<organism evidence="2 3">
    <name type="scientific">Marine Group I thaumarchaeote</name>
    <dbReference type="NCBI Taxonomy" id="2511932"/>
    <lineage>
        <taxon>Archaea</taxon>
        <taxon>Nitrososphaerota</taxon>
        <taxon>Marine Group I</taxon>
    </lineage>
</organism>
<feature type="transmembrane region" description="Helical" evidence="1">
    <location>
        <begin position="32"/>
        <end position="56"/>
    </location>
</feature>
<feature type="transmembrane region" description="Helical" evidence="1">
    <location>
        <begin position="99"/>
        <end position="118"/>
    </location>
</feature>
<keyword evidence="1" id="KW-0472">Membrane</keyword>
<name>A0A7K4MGI4_9ARCH</name>
<comment type="caution">
    <text evidence="2">The sequence shown here is derived from an EMBL/GenBank/DDBJ whole genome shotgun (WGS) entry which is preliminary data.</text>
</comment>
<proteinExistence type="predicted"/>
<dbReference type="AlphaFoldDB" id="A0A7K4MGI4"/>
<dbReference type="Proteomes" id="UP000563820">
    <property type="component" value="Unassembled WGS sequence"/>
</dbReference>
<evidence type="ECO:0000313" key="2">
    <source>
        <dbReference type="EMBL" id="NWJ28311.1"/>
    </source>
</evidence>
<keyword evidence="1" id="KW-0812">Transmembrane</keyword>
<protein>
    <submittedName>
        <fullName evidence="2">Uncharacterized protein</fullName>
    </submittedName>
</protein>
<feature type="transmembrane region" description="Helical" evidence="1">
    <location>
        <begin position="68"/>
        <end position="87"/>
    </location>
</feature>
<reference evidence="2 3" key="1">
    <citation type="journal article" date="2019" name="Environ. Microbiol.">
        <title>Genomics insights into ecotype formation of ammonia-oxidizing archaea in the deep ocean.</title>
        <authorList>
            <person name="Wang Y."/>
            <person name="Huang J.M."/>
            <person name="Cui G.J."/>
            <person name="Nunoura T."/>
            <person name="Takaki Y."/>
            <person name="Li W.L."/>
            <person name="Li J."/>
            <person name="Gao Z.M."/>
            <person name="Takai K."/>
            <person name="Zhang A.Q."/>
            <person name="Stepanauskas R."/>
        </authorList>
    </citation>
    <scope>NUCLEOTIDE SEQUENCE [LARGE SCALE GENOMIC DNA]</scope>
    <source>
        <strain evidence="2 3">T1L11</strain>
    </source>
</reference>
<keyword evidence="1" id="KW-1133">Transmembrane helix</keyword>
<accession>A0A7K4MGI4</accession>
<dbReference type="EMBL" id="JACATE010000003">
    <property type="protein sequence ID" value="NWJ28311.1"/>
    <property type="molecule type" value="Genomic_DNA"/>
</dbReference>
<gene>
    <name evidence="2" type="ORF">HX848_02810</name>
</gene>
<sequence length="120" mass="12502">MTLPKGFGSGGAGGSSSADVERMIGKRVENMTGVITIAFWAALLATAAGTAAGYFYYPWAYPTASGHFAFIVLGIIEAIGYIFCVKVSEEGSNKKSNGILTVSVGGAVIFVLFVSMFVGW</sequence>